<evidence type="ECO:0000256" key="4">
    <source>
        <dbReference type="ARBA" id="ARBA00023136"/>
    </source>
</evidence>
<evidence type="ECO:0000256" key="1">
    <source>
        <dbReference type="ARBA" id="ARBA00004141"/>
    </source>
</evidence>
<keyword evidence="7" id="KW-1185">Reference proteome</keyword>
<dbReference type="EMBL" id="JBHMQV010000009">
    <property type="protein sequence ID" value="MFC0846774.1"/>
    <property type="molecule type" value="Genomic_DNA"/>
</dbReference>
<evidence type="ECO:0000256" key="2">
    <source>
        <dbReference type="ARBA" id="ARBA00022692"/>
    </source>
</evidence>
<comment type="caution">
    <text evidence="6">The sequence shown here is derived from an EMBL/GenBank/DDBJ whole genome shotgun (WGS) entry which is preliminary data.</text>
</comment>
<dbReference type="PANTHER" id="PTHR30266:SF2">
    <property type="entry name" value="LARGE-CONDUCTANCE MECHANOSENSITIVE CHANNEL"/>
    <property type="match status" value="1"/>
</dbReference>
<proteinExistence type="predicted"/>
<protein>
    <submittedName>
        <fullName evidence="6">MscL family protein</fullName>
    </submittedName>
</protein>
<dbReference type="InterPro" id="IPR037673">
    <property type="entry name" value="MSC/AndL"/>
</dbReference>
<comment type="subcellular location">
    <subcellularLocation>
        <location evidence="1">Membrane</location>
        <topology evidence="1">Multi-pass membrane protein</topology>
    </subcellularLocation>
</comment>
<name>A0ABV6TLX3_9ACTN</name>
<evidence type="ECO:0000256" key="5">
    <source>
        <dbReference type="SAM" id="Phobius"/>
    </source>
</evidence>
<keyword evidence="2 5" id="KW-0812">Transmembrane</keyword>
<dbReference type="Pfam" id="PF01741">
    <property type="entry name" value="MscL"/>
    <property type="match status" value="1"/>
</dbReference>
<accession>A0ABV6TLX3</accession>
<dbReference type="InterPro" id="IPR036019">
    <property type="entry name" value="MscL_channel"/>
</dbReference>
<dbReference type="RefSeq" id="WP_101389570.1">
    <property type="nucleotide sequence ID" value="NZ_JBHMQV010000009.1"/>
</dbReference>
<dbReference type="PANTHER" id="PTHR30266">
    <property type="entry name" value="MECHANOSENSITIVE CHANNEL MSCL"/>
    <property type="match status" value="1"/>
</dbReference>
<evidence type="ECO:0000313" key="6">
    <source>
        <dbReference type="EMBL" id="MFC0846774.1"/>
    </source>
</evidence>
<dbReference type="SUPFAM" id="SSF81330">
    <property type="entry name" value="Gated mechanosensitive channel"/>
    <property type="match status" value="1"/>
</dbReference>
<dbReference type="Proteomes" id="UP001589887">
    <property type="component" value="Unassembled WGS sequence"/>
</dbReference>
<keyword evidence="4 5" id="KW-0472">Membrane</keyword>
<evidence type="ECO:0000313" key="7">
    <source>
        <dbReference type="Proteomes" id="UP001589887"/>
    </source>
</evidence>
<reference evidence="6 7" key="1">
    <citation type="submission" date="2024-09" db="EMBL/GenBank/DDBJ databases">
        <authorList>
            <person name="Sun Q."/>
            <person name="Mori K."/>
        </authorList>
    </citation>
    <scope>NUCLEOTIDE SEQUENCE [LARGE SCALE GENOMIC DNA]</scope>
    <source>
        <strain evidence="6 7">JCM 4557</strain>
    </source>
</reference>
<sequence length="151" mass="16088">MLSGFKDFILRGNIVTMAVGLAVGSAFTAVVTGFSTAFITPLIGLATRSTGDFTAATFKVEGVEFPYGKFISAAIAFVITAAVLYFLVVVPMMKVQARLDRDKPVDIKAALRDCPRCYTQIPGIATRCAHCTSELEPDPKALELAGLPAPR</sequence>
<organism evidence="6 7">
    <name type="scientific">Streptomyces noboritoensis</name>
    <dbReference type="NCBI Taxonomy" id="67337"/>
    <lineage>
        <taxon>Bacteria</taxon>
        <taxon>Bacillati</taxon>
        <taxon>Actinomycetota</taxon>
        <taxon>Actinomycetes</taxon>
        <taxon>Kitasatosporales</taxon>
        <taxon>Streptomycetaceae</taxon>
        <taxon>Streptomyces</taxon>
    </lineage>
</organism>
<feature type="transmembrane region" description="Helical" evidence="5">
    <location>
        <begin position="70"/>
        <end position="93"/>
    </location>
</feature>
<keyword evidence="3 5" id="KW-1133">Transmembrane helix</keyword>
<gene>
    <name evidence="6" type="ORF">ACFH04_24105</name>
</gene>
<evidence type="ECO:0000256" key="3">
    <source>
        <dbReference type="ARBA" id="ARBA00022989"/>
    </source>
</evidence>
<dbReference type="Gene3D" id="1.10.1200.120">
    <property type="entry name" value="Large-conductance mechanosensitive channel, MscL, domain 1"/>
    <property type="match status" value="1"/>
</dbReference>
<feature type="transmembrane region" description="Helical" evidence="5">
    <location>
        <begin position="12"/>
        <end position="39"/>
    </location>
</feature>